<dbReference type="RefSeq" id="WP_341365843.1">
    <property type="nucleotide sequence ID" value="NZ_CP150951.2"/>
</dbReference>
<keyword evidence="1" id="KW-0732">Signal</keyword>
<organism evidence="2 3">
    <name type="scientific">Yoonia phaeophyticola</name>
    <dbReference type="NCBI Taxonomy" id="3137369"/>
    <lineage>
        <taxon>Bacteria</taxon>
        <taxon>Pseudomonadati</taxon>
        <taxon>Pseudomonadota</taxon>
        <taxon>Alphaproteobacteria</taxon>
        <taxon>Rhodobacterales</taxon>
        <taxon>Paracoccaceae</taxon>
        <taxon>Yoonia</taxon>
    </lineage>
</organism>
<feature type="chain" id="PRO_5046371016" evidence="1">
    <location>
        <begin position="21"/>
        <end position="160"/>
    </location>
</feature>
<evidence type="ECO:0000313" key="2">
    <source>
        <dbReference type="EMBL" id="WZC47723.1"/>
    </source>
</evidence>
<gene>
    <name evidence="2" type="ORF">AABB29_12480</name>
</gene>
<dbReference type="Proteomes" id="UP001440612">
    <property type="component" value="Chromosome"/>
</dbReference>
<name>A0ABZ2UZW6_9RHOB</name>
<proteinExistence type="predicted"/>
<protein>
    <submittedName>
        <fullName evidence="2">Uncharacterized protein</fullName>
    </submittedName>
</protein>
<dbReference type="EMBL" id="CP150951">
    <property type="protein sequence ID" value="WZC47723.1"/>
    <property type="molecule type" value="Genomic_DNA"/>
</dbReference>
<evidence type="ECO:0000256" key="1">
    <source>
        <dbReference type="SAM" id="SignalP"/>
    </source>
</evidence>
<keyword evidence="3" id="KW-1185">Reference proteome</keyword>
<evidence type="ECO:0000313" key="3">
    <source>
        <dbReference type="Proteomes" id="UP001440612"/>
    </source>
</evidence>
<sequence length="160" mass="16999">MKLFATIFAVALTCAASLHASDLRPDSVRVPLASEHVNSDADLNEINPGLALTWEGNWVDVTAGFVRNSFDNNAPFLTISRDIWANDICSVAGFIGSARYTELMDKTDVHLNGWIPIGGAHAECGPVFLQAMPGRGIVGQASGPKAADAILVVGITMDFE</sequence>
<reference evidence="3" key="1">
    <citation type="submission" date="2024-04" db="EMBL/GenBank/DDBJ databases">
        <title>Phylogenomic analyses of a clade within the roseobacter group suggest taxonomic reassignments of species of the genera Aestuariivita, Citreicella, Loktanella, Nautella, Pelagibaca, Ruegeria, Thalassobius, Thiobacimonas and Tropicibacter, and the proposal o.</title>
        <authorList>
            <person name="Jeon C.O."/>
        </authorList>
    </citation>
    <scope>NUCLEOTIDE SEQUENCE [LARGE SCALE GENOMIC DNA]</scope>
    <source>
        <strain evidence="3">BS5-3</strain>
    </source>
</reference>
<accession>A0ABZ2UZW6</accession>
<feature type="signal peptide" evidence="1">
    <location>
        <begin position="1"/>
        <end position="20"/>
    </location>
</feature>